<feature type="region of interest" description="Disordered" evidence="1">
    <location>
        <begin position="133"/>
        <end position="168"/>
    </location>
</feature>
<sequence length="384" mass="43814">MSYRHIPNWLHPPLKPEPVGWDFEDIRFCEEPVPETWWFIPWANTDELPADETPQPGAQLRCLYYQNSLLQKNYHGSGMIVNEANATVVGCYKVFADTEAGDDTAEEAHRLGCMMRLKEKGLLLEEELEELEEMKEQEGSPDVRTPKKKGQARLWGKEGEPTEHPNQLRYGQPEELAKRLRRFNGLLMDPRPARIATHREQVLFVHSSMRGSDLNDYGSQYTSLENGIRRAMRDTFDKQTDLPIYRQREIKATAKAGKFEPEFKDVASDSELEGEDSDDVALAKDKDQNSNGKGDMSIGHRKRIVNTKNDKSSGSKSSEDCTACRQQQAERFFGEESKRKCEQCYKAAVQHCRVCGKSKSGKFYGPRDDDGYGRCGTCYRAKHG</sequence>
<dbReference type="EMBL" id="WVTA01000001">
    <property type="protein sequence ID" value="KAK3217237.1"/>
    <property type="molecule type" value="Genomic_DNA"/>
</dbReference>
<feature type="region of interest" description="Disordered" evidence="1">
    <location>
        <begin position="262"/>
        <end position="320"/>
    </location>
</feature>
<proteinExistence type="predicted"/>
<evidence type="ECO:0000313" key="2">
    <source>
        <dbReference type="EMBL" id="KAK3217237.1"/>
    </source>
</evidence>
<dbReference type="AlphaFoldDB" id="A0AAN6RMC3"/>
<name>A0AAN6RMC3_9PLEO</name>
<feature type="compositionally biased region" description="Acidic residues" evidence="1">
    <location>
        <begin position="268"/>
        <end position="279"/>
    </location>
</feature>
<protein>
    <submittedName>
        <fullName evidence="2">Uncharacterized protein</fullName>
    </submittedName>
</protein>
<evidence type="ECO:0000313" key="3">
    <source>
        <dbReference type="Proteomes" id="UP001280581"/>
    </source>
</evidence>
<gene>
    <name evidence="2" type="ORF">GRF29_1g2374080</name>
</gene>
<dbReference type="Proteomes" id="UP001280581">
    <property type="component" value="Unassembled WGS sequence"/>
</dbReference>
<keyword evidence="3" id="KW-1185">Reference proteome</keyword>
<comment type="caution">
    <text evidence="2">The sequence shown here is derived from an EMBL/GenBank/DDBJ whole genome shotgun (WGS) entry which is preliminary data.</text>
</comment>
<accession>A0AAN6RMC3</accession>
<organism evidence="2 3">
    <name type="scientific">Pseudopithomyces chartarum</name>
    <dbReference type="NCBI Taxonomy" id="1892770"/>
    <lineage>
        <taxon>Eukaryota</taxon>
        <taxon>Fungi</taxon>
        <taxon>Dikarya</taxon>
        <taxon>Ascomycota</taxon>
        <taxon>Pezizomycotina</taxon>
        <taxon>Dothideomycetes</taxon>
        <taxon>Pleosporomycetidae</taxon>
        <taxon>Pleosporales</taxon>
        <taxon>Massarineae</taxon>
        <taxon>Didymosphaeriaceae</taxon>
        <taxon>Pseudopithomyces</taxon>
    </lineage>
</organism>
<feature type="compositionally biased region" description="Basic and acidic residues" evidence="1">
    <location>
        <begin position="308"/>
        <end position="319"/>
    </location>
</feature>
<evidence type="ECO:0000256" key="1">
    <source>
        <dbReference type="SAM" id="MobiDB-lite"/>
    </source>
</evidence>
<reference evidence="2 3" key="1">
    <citation type="submission" date="2021-02" db="EMBL/GenBank/DDBJ databases">
        <title>Genome assembly of Pseudopithomyces chartarum.</title>
        <authorList>
            <person name="Jauregui R."/>
            <person name="Singh J."/>
            <person name="Voisey C."/>
        </authorList>
    </citation>
    <scope>NUCLEOTIDE SEQUENCE [LARGE SCALE GENOMIC DNA]</scope>
    <source>
        <strain evidence="2 3">AGR01</strain>
    </source>
</reference>